<dbReference type="InterPro" id="IPR017853">
    <property type="entry name" value="GH"/>
</dbReference>
<keyword evidence="6 10" id="KW-0732">Signal</keyword>
<dbReference type="Pfam" id="PF00150">
    <property type="entry name" value="Cellulase"/>
    <property type="match status" value="1"/>
</dbReference>
<dbReference type="GO" id="GO:0046355">
    <property type="term" value="P:mannan catabolic process"/>
    <property type="evidence" value="ECO:0007669"/>
    <property type="project" value="UniProtKB-ARBA"/>
</dbReference>
<dbReference type="PANTHER" id="PTHR31451:SF39">
    <property type="entry name" value="MANNAN ENDO-1,4-BETA-MANNOSIDASE 1"/>
    <property type="match status" value="1"/>
</dbReference>
<keyword evidence="7 9" id="KW-0378">Hydrolase</keyword>
<comment type="similarity">
    <text evidence="3 9">Belongs to the glycosyl hydrolase 5 (cellulase A) family.</text>
</comment>
<dbReference type="InterPro" id="IPR001547">
    <property type="entry name" value="Glyco_hydro_5"/>
</dbReference>
<keyword evidence="8 9" id="KW-0326">Glycosidase</keyword>
<sequence>MRSLLSLAFCVLLAIVSVQSQKPSKVPKGFATTKNGRFSIDGKPFSFVGANSYWIPLLTKTEDVDSTFKQMKDAGVKVLRTWGFNAINASELAGAHQNGLTYYQVWNSSDWTLNEGKQGLQRLDYVVNTAGKYGIKLILAFTNNWVGYGGSELYINWIAGAGKTHDVFFSDPRIIKSYQRYVSTIVKRYKNSPNIFAWELMNEARCLGDLPGGPNCVPGTELLSKWYKQQSDYVRKLDPYHMITTGGEGHFYWKDKNVGYWLNGQFISDYNFNGQAGEDFDADLLLDNIDFGTYLVACTAYLPSIWYANLDHPNSNFTIKDWGLEWIQAHADAAKKAKKPVILEEFGVSGLQNKTDIYPAWVGLALKTNHAGYGLNIIMPWQFGALGLKESNRVIKYADEILDGASPNDGTLYYIALHT</sequence>
<evidence type="ECO:0000256" key="5">
    <source>
        <dbReference type="ARBA" id="ARBA00022525"/>
    </source>
</evidence>
<evidence type="ECO:0000313" key="12">
    <source>
        <dbReference type="EMBL" id="PPR00495.1"/>
    </source>
</evidence>
<dbReference type="InterPro" id="IPR045053">
    <property type="entry name" value="MAN-like"/>
</dbReference>
<evidence type="ECO:0000259" key="11">
    <source>
        <dbReference type="Pfam" id="PF00150"/>
    </source>
</evidence>
<dbReference type="PANTHER" id="PTHR31451">
    <property type="match status" value="1"/>
</dbReference>
<comment type="catalytic activity">
    <reaction evidence="1">
        <text>Random hydrolysis of (1-&gt;4)-beta-D-mannosidic linkages in mannans, galactomannans and glucomannans.</text>
        <dbReference type="EC" id="3.2.1.78"/>
    </reaction>
</comment>
<evidence type="ECO:0000256" key="8">
    <source>
        <dbReference type="ARBA" id="ARBA00023295"/>
    </source>
</evidence>
<name>A0A409YBW9_9AGAR</name>
<organism evidence="12 13">
    <name type="scientific">Panaeolus cyanescens</name>
    <dbReference type="NCBI Taxonomy" id="181874"/>
    <lineage>
        <taxon>Eukaryota</taxon>
        <taxon>Fungi</taxon>
        <taxon>Dikarya</taxon>
        <taxon>Basidiomycota</taxon>
        <taxon>Agaricomycotina</taxon>
        <taxon>Agaricomycetes</taxon>
        <taxon>Agaricomycetidae</taxon>
        <taxon>Agaricales</taxon>
        <taxon>Agaricineae</taxon>
        <taxon>Galeropsidaceae</taxon>
        <taxon>Panaeolus</taxon>
    </lineage>
</organism>
<evidence type="ECO:0000313" key="13">
    <source>
        <dbReference type="Proteomes" id="UP000284842"/>
    </source>
</evidence>
<dbReference type="OrthoDB" id="406631at2759"/>
<dbReference type="EMBL" id="NHTK01001309">
    <property type="protein sequence ID" value="PPR00495.1"/>
    <property type="molecule type" value="Genomic_DNA"/>
</dbReference>
<feature type="chain" id="PRO_5019438684" description="mannan endo-1,4-beta-mannosidase" evidence="10">
    <location>
        <begin position="21"/>
        <end position="419"/>
    </location>
</feature>
<keyword evidence="5" id="KW-0964">Secreted</keyword>
<evidence type="ECO:0000256" key="9">
    <source>
        <dbReference type="RuleBase" id="RU361153"/>
    </source>
</evidence>
<feature type="signal peptide" evidence="10">
    <location>
        <begin position="1"/>
        <end position="20"/>
    </location>
</feature>
<gene>
    <name evidence="12" type="ORF">CVT24_005555</name>
</gene>
<reference evidence="12 13" key="1">
    <citation type="journal article" date="2018" name="Evol. Lett.">
        <title>Horizontal gene cluster transfer increased hallucinogenic mushroom diversity.</title>
        <authorList>
            <person name="Reynolds H.T."/>
            <person name="Vijayakumar V."/>
            <person name="Gluck-Thaler E."/>
            <person name="Korotkin H.B."/>
            <person name="Matheny P.B."/>
            <person name="Slot J.C."/>
        </authorList>
    </citation>
    <scope>NUCLEOTIDE SEQUENCE [LARGE SCALE GENOMIC DNA]</scope>
    <source>
        <strain evidence="12 13">2629</strain>
    </source>
</reference>
<dbReference type="SUPFAM" id="SSF51445">
    <property type="entry name" value="(Trans)glycosidases"/>
    <property type="match status" value="1"/>
</dbReference>
<dbReference type="AlphaFoldDB" id="A0A409YBW9"/>
<comment type="subcellular location">
    <subcellularLocation>
        <location evidence="2">Secreted</location>
    </subcellularLocation>
</comment>
<proteinExistence type="inferred from homology"/>
<evidence type="ECO:0000256" key="3">
    <source>
        <dbReference type="ARBA" id="ARBA00005641"/>
    </source>
</evidence>
<dbReference type="GO" id="GO:0016985">
    <property type="term" value="F:mannan endo-1,4-beta-mannosidase activity"/>
    <property type="evidence" value="ECO:0007669"/>
    <property type="project" value="UniProtKB-EC"/>
</dbReference>
<dbReference type="GO" id="GO:0005576">
    <property type="term" value="C:extracellular region"/>
    <property type="evidence" value="ECO:0007669"/>
    <property type="project" value="UniProtKB-SubCell"/>
</dbReference>
<evidence type="ECO:0000256" key="1">
    <source>
        <dbReference type="ARBA" id="ARBA00001678"/>
    </source>
</evidence>
<evidence type="ECO:0000256" key="2">
    <source>
        <dbReference type="ARBA" id="ARBA00004613"/>
    </source>
</evidence>
<evidence type="ECO:0000256" key="10">
    <source>
        <dbReference type="SAM" id="SignalP"/>
    </source>
</evidence>
<evidence type="ECO:0000256" key="4">
    <source>
        <dbReference type="ARBA" id="ARBA00012706"/>
    </source>
</evidence>
<accession>A0A409YBW9</accession>
<dbReference type="STRING" id="181874.A0A409YBW9"/>
<protein>
    <recommendedName>
        <fullName evidence="4">mannan endo-1,4-beta-mannosidase</fullName>
        <ecNumber evidence="4">3.2.1.78</ecNumber>
    </recommendedName>
</protein>
<dbReference type="Gene3D" id="3.20.20.80">
    <property type="entry name" value="Glycosidases"/>
    <property type="match status" value="1"/>
</dbReference>
<evidence type="ECO:0000256" key="7">
    <source>
        <dbReference type="ARBA" id="ARBA00022801"/>
    </source>
</evidence>
<dbReference type="Proteomes" id="UP000284842">
    <property type="component" value="Unassembled WGS sequence"/>
</dbReference>
<feature type="domain" description="Glycoside hydrolase family 5" evidence="11">
    <location>
        <begin position="41"/>
        <end position="365"/>
    </location>
</feature>
<evidence type="ECO:0000256" key="6">
    <source>
        <dbReference type="ARBA" id="ARBA00022729"/>
    </source>
</evidence>
<comment type="caution">
    <text evidence="12">The sequence shown here is derived from an EMBL/GenBank/DDBJ whole genome shotgun (WGS) entry which is preliminary data.</text>
</comment>
<keyword evidence="13" id="KW-1185">Reference proteome</keyword>
<dbReference type="EC" id="3.2.1.78" evidence="4"/>
<dbReference type="InParanoid" id="A0A409YBW9"/>